<feature type="transmembrane region" description="Helical" evidence="1">
    <location>
        <begin position="153"/>
        <end position="171"/>
    </location>
</feature>
<keyword evidence="1" id="KW-1133">Transmembrane helix</keyword>
<evidence type="ECO:0000313" key="2">
    <source>
        <dbReference type="EMBL" id="GGF90108.1"/>
    </source>
</evidence>
<sequence length="416" mass="44045">MPALRLAPYGTRVLIADRPTTSGRRGLFFALAALGVVLFALRGLPRLREPGLFAEDGQIFLADAHNLGLRAFLEPYAGYLHTIPRIVAAALEPLPITAAPVAYLLAAMILHLAMLTPALSPRLSALLPHAWQRAGLFLTLCVMPAVWEVYGNVANAIFVAGTALVLLALSADPRSSAGRLAEVVAIALLGLSGPLVVLFLPLVLWRWWRTRTSHAAIVSGTALATALVQLTVYLTSARSTPGGGTAVLLAKTAGERVGGSALAGKSDVFAAMPHPWLTVAAYSWFAVVVLLSVWIVPRIAIPLWITAAVLLAAAVNAYGPAMVASGIAFQRHVTTPLVICLVLLWLVIGRGRGRAATSIAVLALAACSYGVVHDFAPEPYPSRPDLTELQRCVSTNQPVCDQPIFGPGWTVELRNP</sequence>
<protein>
    <submittedName>
        <fullName evidence="2">Uncharacterized protein</fullName>
    </submittedName>
</protein>
<evidence type="ECO:0000256" key="1">
    <source>
        <dbReference type="SAM" id="Phobius"/>
    </source>
</evidence>
<feature type="transmembrane region" description="Helical" evidence="1">
    <location>
        <begin position="183"/>
        <end position="204"/>
    </location>
</feature>
<proteinExistence type="predicted"/>
<keyword evidence="3" id="KW-1185">Reference proteome</keyword>
<name>A0A917CIX9_9NOCA</name>
<feature type="transmembrane region" description="Helical" evidence="1">
    <location>
        <begin position="276"/>
        <end position="296"/>
    </location>
</feature>
<accession>A0A917CIX9</accession>
<dbReference type="EMBL" id="BMCU01000001">
    <property type="protein sequence ID" value="GGF90108.1"/>
    <property type="molecule type" value="Genomic_DNA"/>
</dbReference>
<comment type="caution">
    <text evidence="2">The sequence shown here is derived from an EMBL/GenBank/DDBJ whole genome shotgun (WGS) entry which is preliminary data.</text>
</comment>
<dbReference type="AlphaFoldDB" id="A0A917CIX9"/>
<feature type="transmembrane region" description="Helical" evidence="1">
    <location>
        <begin position="329"/>
        <end position="348"/>
    </location>
</feature>
<keyword evidence="1" id="KW-0472">Membrane</keyword>
<reference evidence="2" key="1">
    <citation type="journal article" date="2014" name="Int. J. Syst. Evol. Microbiol.">
        <title>Complete genome sequence of Corynebacterium casei LMG S-19264T (=DSM 44701T), isolated from a smear-ripened cheese.</title>
        <authorList>
            <consortium name="US DOE Joint Genome Institute (JGI-PGF)"/>
            <person name="Walter F."/>
            <person name="Albersmeier A."/>
            <person name="Kalinowski J."/>
            <person name="Ruckert C."/>
        </authorList>
    </citation>
    <scope>NUCLEOTIDE SEQUENCE</scope>
    <source>
        <strain evidence="2">CCM 7905</strain>
    </source>
</reference>
<dbReference type="Proteomes" id="UP000654257">
    <property type="component" value="Unassembled WGS sequence"/>
</dbReference>
<feature type="transmembrane region" description="Helical" evidence="1">
    <location>
        <begin position="101"/>
        <end position="118"/>
    </location>
</feature>
<keyword evidence="1" id="KW-0812">Transmembrane</keyword>
<feature type="transmembrane region" description="Helical" evidence="1">
    <location>
        <begin position="303"/>
        <end position="323"/>
    </location>
</feature>
<evidence type="ECO:0000313" key="3">
    <source>
        <dbReference type="Proteomes" id="UP000654257"/>
    </source>
</evidence>
<gene>
    <name evidence="2" type="ORF">GCM10007304_00020</name>
</gene>
<reference evidence="2" key="2">
    <citation type="submission" date="2020-09" db="EMBL/GenBank/DDBJ databases">
        <authorList>
            <person name="Sun Q."/>
            <person name="Sedlacek I."/>
        </authorList>
    </citation>
    <scope>NUCLEOTIDE SEQUENCE</scope>
    <source>
        <strain evidence="2">CCM 7905</strain>
    </source>
</reference>
<feature type="transmembrane region" description="Helical" evidence="1">
    <location>
        <begin position="26"/>
        <end position="44"/>
    </location>
</feature>
<organism evidence="2 3">
    <name type="scientific">Rhodococcoides trifolii</name>
    <dbReference type="NCBI Taxonomy" id="908250"/>
    <lineage>
        <taxon>Bacteria</taxon>
        <taxon>Bacillati</taxon>
        <taxon>Actinomycetota</taxon>
        <taxon>Actinomycetes</taxon>
        <taxon>Mycobacteriales</taxon>
        <taxon>Nocardiaceae</taxon>
        <taxon>Rhodococcoides</taxon>
    </lineage>
</organism>